<evidence type="ECO:0000313" key="7">
    <source>
        <dbReference type="Proteomes" id="UP000306584"/>
    </source>
</evidence>
<dbReference type="AlphaFoldDB" id="A0A4S9L4D7"/>
<evidence type="ECO:0000256" key="1">
    <source>
        <dbReference type="ARBA" id="ARBA00022692"/>
    </source>
</evidence>
<dbReference type="PANTHER" id="PTHR39136:SF1">
    <property type="entry name" value="ALTERED INHERITANCE OF MITOCHONDRIA PROTEIN 11"/>
    <property type="match status" value="1"/>
</dbReference>
<comment type="similarity">
    <text evidence="4">Belongs to the AIM11 family.</text>
</comment>
<keyword evidence="1 4" id="KW-0812">Transmembrane</keyword>
<evidence type="ECO:0000256" key="5">
    <source>
        <dbReference type="SAM" id="MobiDB-lite"/>
    </source>
</evidence>
<protein>
    <recommendedName>
        <fullName evidence="4">Altered inheritance of mitochondria protein 11</fullName>
    </recommendedName>
</protein>
<evidence type="ECO:0000256" key="4">
    <source>
        <dbReference type="RuleBase" id="RU367098"/>
    </source>
</evidence>
<dbReference type="Proteomes" id="UP000306584">
    <property type="component" value="Unassembled WGS sequence"/>
</dbReference>
<comment type="subcellular location">
    <subcellularLocation>
        <location evidence="4">Membrane</location>
        <topology evidence="4">Multi-pass membrane protein</topology>
    </subcellularLocation>
</comment>
<feature type="transmembrane region" description="Helical" evidence="4">
    <location>
        <begin position="123"/>
        <end position="143"/>
    </location>
</feature>
<feature type="region of interest" description="Disordered" evidence="5">
    <location>
        <begin position="1"/>
        <end position="27"/>
    </location>
</feature>
<evidence type="ECO:0000256" key="3">
    <source>
        <dbReference type="ARBA" id="ARBA00023136"/>
    </source>
</evidence>
<dbReference type="GO" id="GO:0005739">
    <property type="term" value="C:mitochondrion"/>
    <property type="evidence" value="ECO:0007669"/>
    <property type="project" value="TreeGrafter"/>
</dbReference>
<proteinExistence type="inferred from homology"/>
<dbReference type="EMBL" id="QZBD01000246">
    <property type="protein sequence ID" value="THY23164.1"/>
    <property type="molecule type" value="Genomic_DNA"/>
</dbReference>
<feature type="transmembrane region" description="Helical" evidence="4">
    <location>
        <begin position="179"/>
        <end position="202"/>
    </location>
</feature>
<feature type="region of interest" description="Disordered" evidence="5">
    <location>
        <begin position="68"/>
        <end position="103"/>
    </location>
</feature>
<dbReference type="InterPro" id="IPR038814">
    <property type="entry name" value="AIM11"/>
</dbReference>
<organism evidence="6 7">
    <name type="scientific">Aureobasidium pullulans</name>
    <name type="common">Black yeast</name>
    <name type="synonym">Pullularia pullulans</name>
    <dbReference type="NCBI Taxonomy" id="5580"/>
    <lineage>
        <taxon>Eukaryota</taxon>
        <taxon>Fungi</taxon>
        <taxon>Dikarya</taxon>
        <taxon>Ascomycota</taxon>
        <taxon>Pezizomycotina</taxon>
        <taxon>Dothideomycetes</taxon>
        <taxon>Dothideomycetidae</taxon>
        <taxon>Dothideales</taxon>
        <taxon>Saccotheciaceae</taxon>
        <taxon>Aureobasidium</taxon>
    </lineage>
</organism>
<comment type="caution">
    <text evidence="6">The sequence shown here is derived from an EMBL/GenBank/DDBJ whole genome shotgun (WGS) entry which is preliminary data.</text>
</comment>
<feature type="compositionally biased region" description="Basic and acidic residues" evidence="5">
    <location>
        <begin position="13"/>
        <end position="27"/>
    </location>
</feature>
<evidence type="ECO:0000256" key="2">
    <source>
        <dbReference type="ARBA" id="ARBA00022989"/>
    </source>
</evidence>
<dbReference type="GO" id="GO:0016020">
    <property type="term" value="C:membrane"/>
    <property type="evidence" value="ECO:0007669"/>
    <property type="project" value="UniProtKB-SubCell"/>
</dbReference>
<feature type="compositionally biased region" description="Low complexity" evidence="5">
    <location>
        <begin position="79"/>
        <end position="101"/>
    </location>
</feature>
<evidence type="ECO:0000313" key="6">
    <source>
        <dbReference type="EMBL" id="THY23164.1"/>
    </source>
</evidence>
<sequence>MYGQTAGGSWAEQDGKKWSEARTEVHRPRDKLCGEAAAIKVLSSFFCRSTKHKMGILSNLLTQYSGGDDKAKADQTVSPAPQVQQALPQAISQSPSQSPEQNGLLSVDDELREKMRTNPRARAVRQLSLFFAGATFFGLSLVVTRRAVARKLLASAPKQFTPSNFQPKDVNGGVEAAQAFALATLNVTSAAMMATGGMMYALDVTDTEDMRSKFRKAWGFERTPEEEAEQDEEMEVMVREFMDKKEGGDNKGMAEGLAGLVAAMAAREEERLAKLEQAKSGLEPATKDN</sequence>
<name>A0A4S9L4D7_AURPU</name>
<gene>
    <name evidence="4" type="primary">AIM11</name>
    <name evidence="6" type="ORF">D6D01_06061</name>
</gene>
<keyword evidence="2 4" id="KW-1133">Transmembrane helix</keyword>
<accession>A0A4S9L4D7</accession>
<reference evidence="6 7" key="1">
    <citation type="submission" date="2018-10" db="EMBL/GenBank/DDBJ databases">
        <title>Fifty Aureobasidium pullulans genomes reveal a recombining polyextremotolerant generalist.</title>
        <authorList>
            <person name="Gostincar C."/>
            <person name="Turk M."/>
            <person name="Zajc J."/>
            <person name="Gunde-Cimerman N."/>
        </authorList>
    </citation>
    <scope>NUCLEOTIDE SEQUENCE [LARGE SCALE GENOMIC DNA]</scope>
    <source>
        <strain evidence="6 7">EXF-6604</strain>
    </source>
</reference>
<keyword evidence="3 4" id="KW-0472">Membrane</keyword>
<dbReference type="PANTHER" id="PTHR39136">
    <property type="entry name" value="ALTERED INHERITANCE OF MITOCHONDRIA PROTEIN 11"/>
    <property type="match status" value="1"/>
</dbReference>